<dbReference type="Proteomes" id="UP000028781">
    <property type="component" value="Chromosome"/>
</dbReference>
<accession>A0A076LHS1</accession>
<dbReference type="GeneID" id="24890810"/>
<gene>
    <name evidence="2" type="ORF">JH146_0218</name>
</gene>
<proteinExistence type="predicted"/>
<dbReference type="AlphaFoldDB" id="A0A076LHS1"/>
<organism evidence="2 3">
    <name type="scientific">Methanocaldococcus bathoardescens</name>
    <dbReference type="NCBI Taxonomy" id="1301915"/>
    <lineage>
        <taxon>Archaea</taxon>
        <taxon>Methanobacteriati</taxon>
        <taxon>Methanobacteriota</taxon>
        <taxon>Methanomada group</taxon>
        <taxon>Methanococci</taxon>
        <taxon>Methanococcales</taxon>
        <taxon>Methanocaldococcaceae</taxon>
        <taxon>Methanocaldococcus</taxon>
    </lineage>
</organism>
<feature type="transmembrane region" description="Helical" evidence="1">
    <location>
        <begin position="6"/>
        <end position="25"/>
    </location>
</feature>
<protein>
    <submittedName>
        <fullName evidence="2">Uncharacterized protein</fullName>
    </submittedName>
</protein>
<dbReference type="OrthoDB" id="64436at2157"/>
<dbReference type="InterPro" id="IPR019211">
    <property type="entry name" value="EhaL"/>
</dbReference>
<evidence type="ECO:0000256" key="1">
    <source>
        <dbReference type="SAM" id="Phobius"/>
    </source>
</evidence>
<dbReference type="HOGENOM" id="CLU_2366257_0_0_2"/>
<keyword evidence="1" id="KW-0812">Transmembrane</keyword>
<evidence type="ECO:0000313" key="3">
    <source>
        <dbReference type="Proteomes" id="UP000028781"/>
    </source>
</evidence>
<sequence>MSLFELNLAIILFIIGNFIGLEYSYRKYTSPYVEKKIDKIALALSILGGILINSPLYMLGYLLIGFPLGMRSGYGRIEFIVGLIIAVFLYLLLRW</sequence>
<dbReference type="STRING" id="1301915.JH146_0218"/>
<keyword evidence="3" id="KW-1185">Reference proteome</keyword>
<dbReference type="RefSeq" id="WP_048201276.1">
    <property type="nucleotide sequence ID" value="NZ_CP009149.1"/>
</dbReference>
<dbReference type="KEGG" id="mjh:JH146_0218"/>
<keyword evidence="1" id="KW-0472">Membrane</keyword>
<feature type="transmembrane region" description="Helical" evidence="1">
    <location>
        <begin position="74"/>
        <end position="93"/>
    </location>
</feature>
<keyword evidence="1" id="KW-1133">Transmembrane helix</keyword>
<reference evidence="2 3" key="1">
    <citation type="journal article" date="2015" name="Int. J. Syst. Evol. Microbiol.">
        <title>M ethanocaldococcus bathoardescens sp. nov., a hyperthermophilic methanogen isolated from a volcanically active deep-sea hydrothermal vent.</title>
        <authorList>
            <person name="Stewart L.C."/>
            <person name="Jung J.H."/>
            <person name="Kim Y.T."/>
            <person name="Kwon S.W."/>
            <person name="Park C.S."/>
            <person name="Holden J.F."/>
        </authorList>
    </citation>
    <scope>NUCLEOTIDE SEQUENCE [LARGE SCALE GENOMIC DNA]</scope>
    <source>
        <strain evidence="2 3">JH146</strain>
    </source>
</reference>
<name>A0A076LHS1_9EURY</name>
<dbReference type="Pfam" id="PF09877">
    <property type="entry name" value="EhaL"/>
    <property type="match status" value="1"/>
</dbReference>
<evidence type="ECO:0000313" key="2">
    <source>
        <dbReference type="EMBL" id="AIJ05069.1"/>
    </source>
</evidence>
<dbReference type="EMBL" id="CP009149">
    <property type="protein sequence ID" value="AIJ05069.1"/>
    <property type="molecule type" value="Genomic_DNA"/>
</dbReference>
<feature type="transmembrane region" description="Helical" evidence="1">
    <location>
        <begin position="46"/>
        <end position="68"/>
    </location>
</feature>